<dbReference type="AlphaFoldDB" id="V2WKE4"/>
<comment type="caution">
    <text evidence="2">The sequence shown here is derived from an EMBL/GenBank/DDBJ whole genome shotgun (WGS) entry which is preliminary data.</text>
</comment>
<dbReference type="GO" id="GO:0006310">
    <property type="term" value="P:DNA recombination"/>
    <property type="evidence" value="ECO:0007669"/>
    <property type="project" value="UniProtKB-KW"/>
</dbReference>
<proteinExistence type="predicted"/>
<dbReference type="InterPro" id="IPR011010">
    <property type="entry name" value="DNA_brk_join_enz"/>
</dbReference>
<reference evidence="2 3" key="1">
    <citation type="journal article" date="2014" name="BMC Genomics">
        <title>Genome and secretome analysis of the hemibiotrophic fungal pathogen, Moniliophthora roreri, which causes frosty pod rot disease of cacao: mechanisms of the biotrophic and necrotrophic phases.</title>
        <authorList>
            <person name="Meinhardt L.W."/>
            <person name="Costa G.G.L."/>
            <person name="Thomazella D.P.T."/>
            <person name="Teixeira P.J.P.L."/>
            <person name="Carazzolle M.F."/>
            <person name="Schuster S.C."/>
            <person name="Carlson J.E."/>
            <person name="Guiltinan M.J."/>
            <person name="Mieczkowski P."/>
            <person name="Farmer A."/>
            <person name="Ramaraj T."/>
            <person name="Crozier J."/>
            <person name="Davis R.E."/>
            <person name="Shao J."/>
            <person name="Melnick R.L."/>
            <person name="Pereira G.A.G."/>
            <person name="Bailey B.A."/>
        </authorList>
    </citation>
    <scope>NUCLEOTIDE SEQUENCE [LARGE SCALE GENOMIC DNA]</scope>
    <source>
        <strain evidence="2 3">MCA 2997</strain>
    </source>
</reference>
<dbReference type="GO" id="GO:0003677">
    <property type="term" value="F:DNA binding"/>
    <property type="evidence" value="ECO:0007669"/>
    <property type="project" value="InterPro"/>
</dbReference>
<dbReference type="GO" id="GO:0015074">
    <property type="term" value="P:DNA integration"/>
    <property type="evidence" value="ECO:0007669"/>
    <property type="project" value="InterPro"/>
</dbReference>
<name>V2WKE4_MONRO</name>
<dbReference type="InterPro" id="IPR013762">
    <property type="entry name" value="Integrase-like_cat_sf"/>
</dbReference>
<keyword evidence="1" id="KW-0233">DNA recombination</keyword>
<evidence type="ECO:0000313" key="3">
    <source>
        <dbReference type="Proteomes" id="UP000017559"/>
    </source>
</evidence>
<sequence>MRFKSNLRPNLPLRPPGSPTRALLSQGLTKKDFLDTCYAIWKKEGLYHVHGHSFHIGGAVELLLAGVPPEVVAQIGGWTLLAFLLYWQWVEEILPKSTYQAYKDQYNRVQARIEQFRISHRIPPNIPDLVNSGATSIDDLD</sequence>
<dbReference type="Proteomes" id="UP000017559">
    <property type="component" value="Unassembled WGS sequence"/>
</dbReference>
<dbReference type="HOGENOM" id="CLU_1825790_0_0_1"/>
<organism evidence="2 3">
    <name type="scientific">Moniliophthora roreri (strain MCA 2997)</name>
    <name type="common">Cocoa frosty pod rot fungus</name>
    <name type="synonym">Crinipellis roreri</name>
    <dbReference type="NCBI Taxonomy" id="1381753"/>
    <lineage>
        <taxon>Eukaryota</taxon>
        <taxon>Fungi</taxon>
        <taxon>Dikarya</taxon>
        <taxon>Basidiomycota</taxon>
        <taxon>Agaricomycotina</taxon>
        <taxon>Agaricomycetes</taxon>
        <taxon>Agaricomycetidae</taxon>
        <taxon>Agaricales</taxon>
        <taxon>Marasmiineae</taxon>
        <taxon>Marasmiaceae</taxon>
        <taxon>Moniliophthora</taxon>
    </lineage>
</organism>
<dbReference type="Gene3D" id="1.10.443.10">
    <property type="entry name" value="Intergrase catalytic core"/>
    <property type="match status" value="1"/>
</dbReference>
<protein>
    <submittedName>
        <fullName evidence="2">Tyrosine recombinase</fullName>
    </submittedName>
</protein>
<dbReference type="OrthoDB" id="3254696at2759"/>
<accession>V2WKE4</accession>
<evidence type="ECO:0000313" key="2">
    <source>
        <dbReference type="EMBL" id="ESK80650.1"/>
    </source>
</evidence>
<dbReference type="SUPFAM" id="SSF56349">
    <property type="entry name" value="DNA breaking-rejoining enzymes"/>
    <property type="match status" value="1"/>
</dbReference>
<keyword evidence="3" id="KW-1185">Reference proteome</keyword>
<dbReference type="EMBL" id="AWSO01003195">
    <property type="protein sequence ID" value="ESK80650.1"/>
    <property type="molecule type" value="Genomic_DNA"/>
</dbReference>
<dbReference type="KEGG" id="mrr:Moror_15515"/>
<gene>
    <name evidence="2" type="ORF">Moror_15515</name>
</gene>
<evidence type="ECO:0000256" key="1">
    <source>
        <dbReference type="ARBA" id="ARBA00023172"/>
    </source>
</evidence>